<keyword evidence="1" id="KW-0812">Transmembrane</keyword>
<keyword evidence="1" id="KW-1133">Transmembrane helix</keyword>
<dbReference type="Pfam" id="PF01757">
    <property type="entry name" value="Acyl_transf_3"/>
    <property type="match status" value="1"/>
</dbReference>
<evidence type="ECO:0000259" key="2">
    <source>
        <dbReference type="Pfam" id="PF01757"/>
    </source>
</evidence>
<reference evidence="3 4" key="1">
    <citation type="submission" date="2016-07" db="EMBL/GenBank/DDBJ databases">
        <title>Pervasive Adenine N6-methylation of Active Genes in Fungi.</title>
        <authorList>
            <consortium name="DOE Joint Genome Institute"/>
            <person name="Mondo S.J."/>
            <person name="Dannebaum R.O."/>
            <person name="Kuo R.C."/>
            <person name="Labutti K."/>
            <person name="Haridas S."/>
            <person name="Kuo A."/>
            <person name="Salamov A."/>
            <person name="Ahrendt S.R."/>
            <person name="Lipzen A."/>
            <person name="Sullivan W."/>
            <person name="Andreopoulos W.B."/>
            <person name="Clum A."/>
            <person name="Lindquist E."/>
            <person name="Daum C."/>
            <person name="Ramamoorthy G.K."/>
            <person name="Gryganskyi A."/>
            <person name="Culley D."/>
            <person name="Magnuson J.K."/>
            <person name="James T.Y."/>
            <person name="O'Malley M.A."/>
            <person name="Stajich J.E."/>
            <person name="Spatafora J.W."/>
            <person name="Visel A."/>
            <person name="Grigoriev I.V."/>
        </authorList>
    </citation>
    <scope>NUCLEOTIDE SEQUENCE [LARGE SCALE GENOMIC DNA]</scope>
    <source>
        <strain evidence="3 4">12-1054</strain>
    </source>
</reference>
<proteinExistence type="predicted"/>
<feature type="transmembrane region" description="Helical" evidence="1">
    <location>
        <begin position="223"/>
        <end position="242"/>
    </location>
</feature>
<dbReference type="OMA" id="FNITFWN"/>
<keyword evidence="4" id="KW-1185">Reference proteome</keyword>
<feature type="transmembrane region" description="Helical" evidence="1">
    <location>
        <begin position="102"/>
        <end position="122"/>
    </location>
</feature>
<feature type="transmembrane region" description="Helical" evidence="1">
    <location>
        <begin position="436"/>
        <end position="457"/>
    </location>
</feature>
<evidence type="ECO:0000313" key="3">
    <source>
        <dbReference type="EMBL" id="ORY83239.1"/>
    </source>
</evidence>
<dbReference type="OrthoDB" id="5819582at2759"/>
<accession>A0A1Y2FH33</accession>
<feature type="transmembrane region" description="Helical" evidence="1">
    <location>
        <begin position="382"/>
        <end position="401"/>
    </location>
</feature>
<dbReference type="GeneID" id="63787775"/>
<keyword evidence="3" id="KW-0012">Acyltransferase</keyword>
<organism evidence="3 4">
    <name type="scientific">Protomyces lactucae-debilis</name>
    <dbReference type="NCBI Taxonomy" id="2754530"/>
    <lineage>
        <taxon>Eukaryota</taxon>
        <taxon>Fungi</taxon>
        <taxon>Dikarya</taxon>
        <taxon>Ascomycota</taxon>
        <taxon>Taphrinomycotina</taxon>
        <taxon>Taphrinomycetes</taxon>
        <taxon>Taphrinales</taxon>
        <taxon>Protomycetaceae</taxon>
        <taxon>Protomyces</taxon>
    </lineage>
</organism>
<feature type="transmembrane region" description="Helical" evidence="1">
    <location>
        <begin position="348"/>
        <end position="370"/>
    </location>
</feature>
<dbReference type="PANTHER" id="PTHR23028:SF134">
    <property type="entry name" value="PUTATIVE (AFU_ORTHOLOGUE AFUA_4G08520)-RELATED"/>
    <property type="match status" value="1"/>
</dbReference>
<feature type="transmembrane region" description="Helical" evidence="1">
    <location>
        <begin position="153"/>
        <end position="172"/>
    </location>
</feature>
<feature type="transmembrane region" description="Helical" evidence="1">
    <location>
        <begin position="301"/>
        <end position="321"/>
    </location>
</feature>
<dbReference type="RefSeq" id="XP_040725820.1">
    <property type="nucleotide sequence ID" value="XM_040871176.1"/>
</dbReference>
<dbReference type="AlphaFoldDB" id="A0A1Y2FH33"/>
<dbReference type="Proteomes" id="UP000193685">
    <property type="component" value="Unassembled WGS sequence"/>
</dbReference>
<dbReference type="InterPro" id="IPR002656">
    <property type="entry name" value="Acyl_transf_3_dom"/>
</dbReference>
<dbReference type="InterPro" id="IPR050879">
    <property type="entry name" value="Acyltransferase_3"/>
</dbReference>
<evidence type="ECO:0000256" key="1">
    <source>
        <dbReference type="SAM" id="Phobius"/>
    </source>
</evidence>
<comment type="caution">
    <text evidence="3">The sequence shown here is derived from an EMBL/GenBank/DDBJ whole genome shotgun (WGS) entry which is preliminary data.</text>
</comment>
<feature type="domain" description="Acyltransferase 3" evidence="2">
    <location>
        <begin position="54"/>
        <end position="404"/>
    </location>
</feature>
<sequence>MTGKAPGDIEMAGLDIRAIDHQKPILRTPNRTTRAAIRHFFCYPEPHLKIRPTAWLDGLRGAAAFEVLVYHYHLKFLGQDYNPAYGSRVDTRQWWRLPFIRNIFHSGHSMVNVFFIISGLVLTQRSLSLIRTKQHAKLYPAISSAMFRRGIRIYLPAVIVSFFGMLTIAFGIRHDQHIEQPSFLGQVWHWMIACRDFANPWHDYDHAYDLVHKYEHTMWTLPLEFYGSLVCWVTLLTVSRIADTRKRTAVVLMLCYFSFVKGNWWSLNFLWGILLADFLLYQEAEAASQPTGRLRLAIKAVWFALLIWCLYVCGLPDAHYADYSLPGFDWYYHHVPQSFRFIEEGGRFWWMISGSLLVVCISQLPPVKLLFECRPLQYLGKISFMMYLVHTYVLELVGVHFKDFVSSLVSTPLDVPSLDGKGTITFMVPQGRAANYFVYFAFWSFNLPLVFAVSGWVTRYVDDPSIRFAKWLEGQFVDDA</sequence>
<evidence type="ECO:0000313" key="4">
    <source>
        <dbReference type="Proteomes" id="UP000193685"/>
    </source>
</evidence>
<feature type="transmembrane region" description="Helical" evidence="1">
    <location>
        <begin position="262"/>
        <end position="281"/>
    </location>
</feature>
<dbReference type="EMBL" id="MCFI01000008">
    <property type="protein sequence ID" value="ORY83239.1"/>
    <property type="molecule type" value="Genomic_DNA"/>
</dbReference>
<dbReference type="PANTHER" id="PTHR23028">
    <property type="entry name" value="ACETYLTRANSFERASE"/>
    <property type="match status" value="1"/>
</dbReference>
<keyword evidence="1" id="KW-0472">Membrane</keyword>
<keyword evidence="3" id="KW-0808">Transferase</keyword>
<gene>
    <name evidence="3" type="ORF">BCR37DRAFT_392579</name>
</gene>
<dbReference type="GO" id="GO:0016747">
    <property type="term" value="F:acyltransferase activity, transferring groups other than amino-acyl groups"/>
    <property type="evidence" value="ECO:0007669"/>
    <property type="project" value="InterPro"/>
</dbReference>
<name>A0A1Y2FH33_PROLT</name>
<protein>
    <submittedName>
        <fullName evidence="3">Acyltransferase family-domain-containing protein</fullName>
    </submittedName>
</protein>